<organism evidence="2 3">
    <name type="scientific">Sphingomonas quercus</name>
    <dbReference type="NCBI Taxonomy" id="2842451"/>
    <lineage>
        <taxon>Bacteria</taxon>
        <taxon>Pseudomonadati</taxon>
        <taxon>Pseudomonadota</taxon>
        <taxon>Alphaproteobacteria</taxon>
        <taxon>Sphingomonadales</taxon>
        <taxon>Sphingomonadaceae</taxon>
        <taxon>Sphingomonas</taxon>
    </lineage>
</organism>
<dbReference type="Pfam" id="PF15919">
    <property type="entry name" value="HicB_lk_antitox"/>
    <property type="match status" value="1"/>
</dbReference>
<feature type="domain" description="HicB-like antitoxin of toxin-antitoxin system" evidence="1">
    <location>
        <begin position="5"/>
        <end position="63"/>
    </location>
</feature>
<evidence type="ECO:0000313" key="3">
    <source>
        <dbReference type="Proteomes" id="UP000776276"/>
    </source>
</evidence>
<reference evidence="2 3" key="1">
    <citation type="submission" date="2021-06" db="EMBL/GenBank/DDBJ databases">
        <title>Sphingomonas sp. XMGL2, whole genome shotgun sequencing project.</title>
        <authorList>
            <person name="Zhao G."/>
            <person name="Shen L."/>
        </authorList>
    </citation>
    <scope>NUCLEOTIDE SEQUENCE [LARGE SCALE GENOMIC DNA]</scope>
    <source>
        <strain evidence="2 3">XMGL2</strain>
    </source>
</reference>
<dbReference type="InterPro" id="IPR035069">
    <property type="entry name" value="TTHA1013/TTHA0281-like"/>
</dbReference>
<evidence type="ECO:0000259" key="1">
    <source>
        <dbReference type="Pfam" id="PF15919"/>
    </source>
</evidence>
<keyword evidence="3" id="KW-1185">Reference proteome</keyword>
<sequence length="143" mass="15764">MMFEYPVEIARDDDGSYLVTFPDVPEAVTFGETEADALARAVDALETALMGYMADWRPLPPASAANGRPTVMPDLLSTLKLAVYAAMRERDWRKADLARAMALNPRQIDRLLDLRHASTVAQLDQALRLCGRRVVMETAAVAA</sequence>
<comment type="caution">
    <text evidence="2">The sequence shown here is derived from an EMBL/GenBank/DDBJ whole genome shotgun (WGS) entry which is preliminary data.</text>
</comment>
<dbReference type="Gene3D" id="3.30.160.250">
    <property type="match status" value="1"/>
</dbReference>
<protein>
    <submittedName>
        <fullName evidence="2">Type II toxin-antitoxin system HicB family antitoxin</fullName>
    </submittedName>
</protein>
<evidence type="ECO:0000313" key="2">
    <source>
        <dbReference type="EMBL" id="MBU3076788.1"/>
    </source>
</evidence>
<proteinExistence type="predicted"/>
<dbReference type="SUPFAM" id="SSF143100">
    <property type="entry name" value="TTHA1013/TTHA0281-like"/>
    <property type="match status" value="1"/>
</dbReference>
<dbReference type="Proteomes" id="UP000776276">
    <property type="component" value="Unassembled WGS sequence"/>
</dbReference>
<name>A0ABS6BEQ5_9SPHN</name>
<dbReference type="InterPro" id="IPR031807">
    <property type="entry name" value="HicB-like"/>
</dbReference>
<accession>A0ABS6BEQ5</accession>
<gene>
    <name evidence="2" type="ORF">KOF26_02830</name>
</gene>
<dbReference type="EMBL" id="JAHKRT010000001">
    <property type="protein sequence ID" value="MBU3076788.1"/>
    <property type="molecule type" value="Genomic_DNA"/>
</dbReference>